<dbReference type="InParanoid" id="M4BXU0"/>
<feature type="region of interest" description="Disordered" evidence="1">
    <location>
        <begin position="1269"/>
        <end position="1306"/>
    </location>
</feature>
<feature type="compositionally biased region" description="Low complexity" evidence="1">
    <location>
        <begin position="1363"/>
        <end position="1376"/>
    </location>
</feature>
<dbReference type="eggNOG" id="ENOG502S37Z">
    <property type="taxonomic scope" value="Eukaryota"/>
</dbReference>
<organism evidence="2 3">
    <name type="scientific">Hyaloperonospora arabidopsidis (strain Emoy2)</name>
    <name type="common">Downy mildew agent</name>
    <name type="synonym">Peronospora arabidopsidis</name>
    <dbReference type="NCBI Taxonomy" id="559515"/>
    <lineage>
        <taxon>Eukaryota</taxon>
        <taxon>Sar</taxon>
        <taxon>Stramenopiles</taxon>
        <taxon>Oomycota</taxon>
        <taxon>Peronosporomycetes</taxon>
        <taxon>Peronosporales</taxon>
        <taxon>Peronosporaceae</taxon>
        <taxon>Hyaloperonospora</taxon>
    </lineage>
</organism>
<dbReference type="EnsemblProtists" id="HpaT811372">
    <property type="protein sequence ID" value="HpaP811372"/>
    <property type="gene ID" value="HpaG811372"/>
</dbReference>
<dbReference type="Proteomes" id="UP000011713">
    <property type="component" value="Unassembled WGS sequence"/>
</dbReference>
<feature type="compositionally biased region" description="Polar residues" evidence="1">
    <location>
        <begin position="1377"/>
        <end position="1386"/>
    </location>
</feature>
<evidence type="ECO:0000313" key="3">
    <source>
        <dbReference type="Proteomes" id="UP000011713"/>
    </source>
</evidence>
<evidence type="ECO:0000313" key="2">
    <source>
        <dbReference type="EnsemblProtists" id="HpaP811372"/>
    </source>
</evidence>
<evidence type="ECO:0000256" key="1">
    <source>
        <dbReference type="SAM" id="MobiDB-lite"/>
    </source>
</evidence>
<protein>
    <submittedName>
        <fullName evidence="2">Uncharacterized protein</fullName>
    </submittedName>
</protein>
<accession>M4BXU0</accession>
<reference evidence="2" key="2">
    <citation type="submission" date="2015-06" db="UniProtKB">
        <authorList>
            <consortium name="EnsemblProtists"/>
        </authorList>
    </citation>
    <scope>IDENTIFICATION</scope>
    <source>
        <strain evidence="2">Emoy2</strain>
    </source>
</reference>
<dbReference type="STRING" id="559515.M4BXU0"/>
<feature type="region of interest" description="Disordered" evidence="1">
    <location>
        <begin position="279"/>
        <end position="303"/>
    </location>
</feature>
<proteinExistence type="predicted"/>
<reference evidence="3" key="1">
    <citation type="journal article" date="2010" name="Science">
        <title>Signatures of adaptation to obligate biotrophy in the Hyaloperonospora arabidopsidis genome.</title>
        <authorList>
            <person name="Baxter L."/>
            <person name="Tripathy S."/>
            <person name="Ishaque N."/>
            <person name="Boot N."/>
            <person name="Cabral A."/>
            <person name="Kemen E."/>
            <person name="Thines M."/>
            <person name="Ah-Fong A."/>
            <person name="Anderson R."/>
            <person name="Badejoko W."/>
            <person name="Bittner-Eddy P."/>
            <person name="Boore J.L."/>
            <person name="Chibucos M.C."/>
            <person name="Coates M."/>
            <person name="Dehal P."/>
            <person name="Delehaunty K."/>
            <person name="Dong S."/>
            <person name="Downton P."/>
            <person name="Dumas B."/>
            <person name="Fabro G."/>
            <person name="Fronick C."/>
            <person name="Fuerstenberg S.I."/>
            <person name="Fulton L."/>
            <person name="Gaulin E."/>
            <person name="Govers F."/>
            <person name="Hughes L."/>
            <person name="Humphray S."/>
            <person name="Jiang R.H."/>
            <person name="Judelson H."/>
            <person name="Kamoun S."/>
            <person name="Kyung K."/>
            <person name="Meijer H."/>
            <person name="Minx P."/>
            <person name="Morris P."/>
            <person name="Nelson J."/>
            <person name="Phuntumart V."/>
            <person name="Qutob D."/>
            <person name="Rehmany A."/>
            <person name="Rougon-Cardoso A."/>
            <person name="Ryden P."/>
            <person name="Torto-Alalibo T."/>
            <person name="Studholme D."/>
            <person name="Wang Y."/>
            <person name="Win J."/>
            <person name="Wood J."/>
            <person name="Clifton S.W."/>
            <person name="Rogers J."/>
            <person name="Van den Ackerveken G."/>
            <person name="Jones J.D."/>
            <person name="McDowell J.M."/>
            <person name="Beynon J."/>
            <person name="Tyler B.M."/>
        </authorList>
    </citation>
    <scope>NUCLEOTIDE SEQUENCE [LARGE SCALE GENOMIC DNA]</scope>
    <source>
        <strain evidence="3">Emoy2</strain>
    </source>
</reference>
<feature type="region of interest" description="Disordered" evidence="1">
    <location>
        <begin position="1357"/>
        <end position="1413"/>
    </location>
</feature>
<name>M4BXU0_HYAAE</name>
<feature type="compositionally biased region" description="Low complexity" evidence="1">
    <location>
        <begin position="284"/>
        <end position="298"/>
    </location>
</feature>
<sequence>MASLPNRMPLVTPWESTDFRGCCKVLDPETLMFDGPLDGAQRLGAVQCVAYLYVIVDESEARVQIRHPELEKVWINKKDVQIVCTRLNHKACSTRHTFYELNEDLPENAQIAVREFPSTEAQAVGLLSRGETLEVSVRGGNWLQIIGGSLDRAWIMWRTEDLELLQESPDIFSGNCRRLIKDLGGSAGAESAANMVLVEEHTVPSHSDQTVCTSPLTVTPETDYKVNSTLEISDAQAIASKHAAITTNNSASVGVAKTSQARPASALCKGFDDADASGTEPLQSSFTSGDGISSTIGSEADTCEKGVEPAFAVQASDDRPIRPAQSTFEQMRSDVNVGGADSVVMAQPTIDDMENTEQTVSKLSASAASADSDIAQNSLGDTDITIGGGISSTIGSEADTCEKDVEPAFAVQASDDRPIRPAQSTFEQMRSDVNVGGADSVVMAQPTIDDMENTEQTVSKLSASAASADSDIAQNSLGDTDITIGGGISSTIGSEADTCEKDVEPAFAVQASDDRPIRPAQSTFEQMRSDVNVGGADSVVMAQPTIDDMENTEQTVSKLSASAASADSDIAQNSPGDTDITIGGGISSTIGSEADTCEKDVEPAFAVQASDDRPIRPAQSTFEQMRSDVNVGGADSVVMAQPTIDDMENTEQTVSKLSASAASADSDIAQNSLGDTDITIGGGISSTIGSEADTCEKDVEPAFAVQASDDRPIRPAQSTFEQMRSDVNVGGADSVVMAQPTIDDMENTEQTVSKLSASAASADSDIAQNSLGDTDITIGGGISSTIGSEADTCEKDVEPAFAVQASDDRPIRPAHSTFEQMRSDVNVGGADSVVMAQPTIDDMENTEQTVSKLSPSYVSAASADGDYSLKAIVDPATYASGAGDVLGNGIEEGAMGRHNAFALDNVVLPVHVRFSGAPEKFTAAVELVVDTENGDGSRLNGGTYLADEVEVDTIVRTALVRDYLSAFSDSADGLSSGDIETKHDGNDRPSVIPPCTFDGNYAELDTTFGSENGEIALLGSSEDAFDPVDELLPAMYDESNAWPEDAALDAEPLKKAALLRCRNASFEARSDPSINESPCRPVNETILDVDAVQPDGIALLQASGIIRYCEYKQAHNISADKLSLAVYEANEDDPDLVLQALVGNDPLSDDWFHDVSPSPSHSDAKKFDMSAAGPRSTFDLIMSNASPEEILAAELSNDDCGDFDLVVSFRYPVPGRRGRKPGRRHSSFTHLPAAHAHTGYESEIPDAVDDNGVAAHDAPLLASKHIAKPSRENATVGAMPAPSSRLRRKTFTTSAGASMLPPTDTSIARPQSLMQTVQAASPVSSARATSIDSIPRLKALASSASNVLPTARSFLQRRSLPTSSSSSIKAPAASGATRNSIANSSKLAEGSRLPAPQRTFGFRRPSSGLTKRT</sequence>
<dbReference type="VEuPathDB" id="FungiDB:HpaG811372"/>
<keyword evidence="3" id="KW-1185">Reference proteome</keyword>
<dbReference type="EMBL" id="JH598034">
    <property type="status" value="NOT_ANNOTATED_CDS"/>
    <property type="molecule type" value="Genomic_DNA"/>
</dbReference>
<dbReference type="HOGENOM" id="CLU_264484_0_0_1"/>